<accession>A0A4R5AID0</accession>
<keyword evidence="3" id="KW-1185">Reference proteome</keyword>
<evidence type="ECO:0000256" key="1">
    <source>
        <dbReference type="SAM" id="SignalP"/>
    </source>
</evidence>
<feature type="chain" id="PRO_5020445402" evidence="1">
    <location>
        <begin position="27"/>
        <end position="209"/>
    </location>
</feature>
<dbReference type="InterPro" id="IPR025649">
    <property type="entry name" value="DUF4360"/>
</dbReference>
<evidence type="ECO:0000313" key="2">
    <source>
        <dbReference type="EMBL" id="TDD71206.1"/>
    </source>
</evidence>
<reference evidence="2 3" key="1">
    <citation type="submission" date="2019-03" db="EMBL/GenBank/DDBJ databases">
        <title>Draft genome sequences of novel Actinobacteria.</title>
        <authorList>
            <person name="Sahin N."/>
            <person name="Ay H."/>
            <person name="Saygin H."/>
        </authorList>
    </citation>
    <scope>NUCLEOTIDE SEQUENCE [LARGE SCALE GENOMIC DNA]</scope>
    <source>
        <strain evidence="2 3">H3C3</strain>
    </source>
</reference>
<dbReference type="Proteomes" id="UP000294513">
    <property type="component" value="Unassembled WGS sequence"/>
</dbReference>
<gene>
    <name evidence="2" type="ORF">E1298_35910</name>
</gene>
<protein>
    <submittedName>
        <fullName evidence="2">DUF4360 domain-containing protein</fullName>
    </submittedName>
</protein>
<feature type="signal peptide" evidence="1">
    <location>
        <begin position="1"/>
        <end position="26"/>
    </location>
</feature>
<dbReference type="PANTHER" id="PTHR38847:SF1">
    <property type="entry name" value="PSEUDOURIDINE SYNTHASE RSUA_RLUA-LIKE DOMAIN-CONTAINING PROTEIN"/>
    <property type="match status" value="1"/>
</dbReference>
<proteinExistence type="predicted"/>
<sequence length="209" mass="22650">MNAKRTAIAVSAALALPLLSAPSALADEAPPPDNVSIEVVTVNGSGCPPGSANVVISDDKTAFTVKYNDYLAYAGGDTNPTGSRKNCQINVRVNAPGEYTYAITGSDHRGFAGLQDGASGLQQTNYYFQGSTQDRTVQHELNGRYVDDWQFRDRIPANQLVYKPCGQARNLNINTELRVNAGDSDNKVSFMSMDATRSSTTYHFAWKRC</sequence>
<dbReference type="Pfam" id="PF14273">
    <property type="entry name" value="DUF4360"/>
    <property type="match status" value="1"/>
</dbReference>
<evidence type="ECO:0000313" key="3">
    <source>
        <dbReference type="Proteomes" id="UP000294513"/>
    </source>
</evidence>
<dbReference type="PANTHER" id="PTHR38847">
    <property type="match status" value="1"/>
</dbReference>
<keyword evidence="1" id="KW-0732">Signal</keyword>
<dbReference type="AlphaFoldDB" id="A0A4R5AID0"/>
<comment type="caution">
    <text evidence="2">The sequence shown here is derived from an EMBL/GenBank/DDBJ whole genome shotgun (WGS) entry which is preliminary data.</text>
</comment>
<name>A0A4R5AID0_9ACTN</name>
<organism evidence="2 3">
    <name type="scientific">Actinomadura rubrisoli</name>
    <dbReference type="NCBI Taxonomy" id="2530368"/>
    <lineage>
        <taxon>Bacteria</taxon>
        <taxon>Bacillati</taxon>
        <taxon>Actinomycetota</taxon>
        <taxon>Actinomycetes</taxon>
        <taxon>Streptosporangiales</taxon>
        <taxon>Thermomonosporaceae</taxon>
        <taxon>Actinomadura</taxon>
    </lineage>
</organism>
<dbReference type="OrthoDB" id="3432025at2"/>
<dbReference type="EMBL" id="SMKU01000291">
    <property type="protein sequence ID" value="TDD71206.1"/>
    <property type="molecule type" value="Genomic_DNA"/>
</dbReference>